<keyword evidence="3 5" id="KW-0436">Ligase</keyword>
<dbReference type="InterPro" id="IPR005216">
    <property type="entry name" value="Citrate_lyase_ligase"/>
</dbReference>
<keyword evidence="1 3" id="KW-0547">Nucleotide-binding</keyword>
<keyword evidence="2 3" id="KW-0067">ATP-binding</keyword>
<dbReference type="Gene3D" id="3.40.630.30">
    <property type="match status" value="1"/>
</dbReference>
<gene>
    <name evidence="5" type="primary">citC</name>
    <name evidence="5" type="ORF">CLTEP_08510</name>
</gene>
<dbReference type="GO" id="GO:0005524">
    <property type="term" value="F:ATP binding"/>
    <property type="evidence" value="ECO:0007669"/>
    <property type="project" value="UniProtKB-UniRule"/>
</dbReference>
<dbReference type="STRING" id="1121338.CLTEP_08510"/>
<evidence type="ECO:0000256" key="1">
    <source>
        <dbReference type="ARBA" id="ARBA00022741"/>
    </source>
</evidence>
<dbReference type="SMART" id="SM00764">
    <property type="entry name" value="Citrate_ly_lig"/>
    <property type="match status" value="1"/>
</dbReference>
<comment type="caution">
    <text evidence="5">The sequence shown here is derived from an EMBL/GenBank/DDBJ whole genome shotgun (WGS) entry which is preliminary data.</text>
</comment>
<organism evidence="5 6">
    <name type="scientific">Clostridium tepidiprofundi DSM 19306</name>
    <dbReference type="NCBI Taxonomy" id="1121338"/>
    <lineage>
        <taxon>Bacteria</taxon>
        <taxon>Bacillati</taxon>
        <taxon>Bacillota</taxon>
        <taxon>Clostridia</taxon>
        <taxon>Eubacteriales</taxon>
        <taxon>Clostridiaceae</taxon>
        <taxon>Clostridium</taxon>
    </lineage>
</organism>
<proteinExistence type="predicted"/>
<dbReference type="OrthoDB" id="9779753at2"/>
<evidence type="ECO:0000256" key="2">
    <source>
        <dbReference type="ARBA" id="ARBA00022840"/>
    </source>
</evidence>
<dbReference type="PIRSF" id="PIRSF005751">
    <property type="entry name" value="Acet_citr_lig"/>
    <property type="match status" value="1"/>
</dbReference>
<comment type="function">
    <text evidence="3">Acetylation of prosthetic group (2-(5''-phosphoribosyl)-3'-dephosphocoenzyme-A) of the gamma subunit of citrate lyase.</text>
</comment>
<dbReference type="PANTHER" id="PTHR40599:SF1">
    <property type="entry name" value="[CITRATE [PRO-3S]-LYASE] LIGASE"/>
    <property type="match status" value="1"/>
</dbReference>
<sequence>MYGMNIEEIDLSDKKQVDEIKDFLAKFDLKLDDNVDYTIAIRLDGNIKATCSKAKNVFKCFAVSPELQGEGISNKLITALNNKLFEEGTYHNFIFTKPKNKQIFTSMNYKDIYEVENVCLLENGVYDINKYLDKIADKYNIDNTTEKSALVMNCNPFTLGHRYLIECAARKSKEVLVFIVEEDKSLFPFKYRYELVKKGVSDLENVKVIPGGEYIISSATFPSYFLRKEDEVLKAYTNIDAGIFAKYFCSRFNITDRFVGEEPYCNVTRAYNNALNETLNKYGVKLHIINRKENAGIKISASMVRELIKEDQYDKMKELIPSVTWEFLNSNEGREIMEKIKVSNSPH</sequence>
<dbReference type="GO" id="GO:0008771">
    <property type="term" value="F:[citrate (pro-3S)-lyase] ligase activity"/>
    <property type="evidence" value="ECO:0007669"/>
    <property type="project" value="UniProtKB-EC"/>
</dbReference>
<feature type="domain" description="Citrate lyase ligase C-terminal" evidence="4">
    <location>
        <begin position="147"/>
        <end position="328"/>
    </location>
</feature>
<name>A0A151B5R2_9CLOT</name>
<dbReference type="NCBIfam" id="TIGR00124">
    <property type="entry name" value="cit_ly_ligase"/>
    <property type="match status" value="1"/>
</dbReference>
<dbReference type="Pfam" id="PF08218">
    <property type="entry name" value="Citrate_ly_lig"/>
    <property type="match status" value="1"/>
</dbReference>
<dbReference type="InterPro" id="IPR016181">
    <property type="entry name" value="Acyl_CoA_acyltransferase"/>
</dbReference>
<dbReference type="RefSeq" id="WP_066823072.1">
    <property type="nucleotide sequence ID" value="NZ_LTBA01000005.1"/>
</dbReference>
<dbReference type="InterPro" id="IPR014729">
    <property type="entry name" value="Rossmann-like_a/b/a_fold"/>
</dbReference>
<dbReference type="GO" id="GO:0016829">
    <property type="term" value="F:lyase activity"/>
    <property type="evidence" value="ECO:0007669"/>
    <property type="project" value="UniProtKB-KW"/>
</dbReference>
<keyword evidence="5" id="KW-0456">Lyase</keyword>
<dbReference type="EC" id="6.2.1.22" evidence="3"/>
<evidence type="ECO:0000259" key="4">
    <source>
        <dbReference type="SMART" id="SM00764"/>
    </source>
</evidence>
<dbReference type="Gene3D" id="3.40.50.620">
    <property type="entry name" value="HUPs"/>
    <property type="match status" value="1"/>
</dbReference>
<dbReference type="InterPro" id="IPR013166">
    <property type="entry name" value="Citrate_lyase_ligase_C"/>
</dbReference>
<keyword evidence="6" id="KW-1185">Reference proteome</keyword>
<dbReference type="AlphaFoldDB" id="A0A151B5R2"/>
<evidence type="ECO:0000313" key="5">
    <source>
        <dbReference type="EMBL" id="KYH35226.1"/>
    </source>
</evidence>
<protein>
    <recommendedName>
        <fullName evidence="3">[Citrate [pro-3S]-lyase] ligase</fullName>
        <ecNumber evidence="3">6.2.1.22</ecNumber>
    </recommendedName>
</protein>
<evidence type="ECO:0000256" key="3">
    <source>
        <dbReference type="PIRNR" id="PIRNR005751"/>
    </source>
</evidence>
<dbReference type="Proteomes" id="UP000075531">
    <property type="component" value="Unassembled WGS sequence"/>
</dbReference>
<evidence type="ECO:0000313" key="6">
    <source>
        <dbReference type="Proteomes" id="UP000075531"/>
    </source>
</evidence>
<dbReference type="SUPFAM" id="SSF52374">
    <property type="entry name" value="Nucleotidylyl transferase"/>
    <property type="match status" value="1"/>
</dbReference>
<dbReference type="PANTHER" id="PTHR40599">
    <property type="entry name" value="[CITRATE [PRO-3S]-LYASE] LIGASE"/>
    <property type="match status" value="1"/>
</dbReference>
<reference evidence="5 6" key="1">
    <citation type="submission" date="2016-02" db="EMBL/GenBank/DDBJ databases">
        <title>Genome sequence of Clostridium tepidiprofundi DSM 19306.</title>
        <authorList>
            <person name="Poehlein A."/>
            <person name="Daniel R."/>
        </authorList>
    </citation>
    <scope>NUCLEOTIDE SEQUENCE [LARGE SCALE GENOMIC DNA]</scope>
    <source>
        <strain evidence="5 6">DSM 19306</strain>
    </source>
</reference>
<comment type="catalytic activity">
    <reaction evidence="3">
        <text>holo-[citrate lyase ACP] + acetate + ATP = acetyl-[citrate lyase ACP] + AMP + diphosphate</text>
        <dbReference type="Rhea" id="RHEA:23788"/>
        <dbReference type="Rhea" id="RHEA-COMP:10158"/>
        <dbReference type="Rhea" id="RHEA-COMP:13710"/>
        <dbReference type="ChEBI" id="CHEBI:30089"/>
        <dbReference type="ChEBI" id="CHEBI:30616"/>
        <dbReference type="ChEBI" id="CHEBI:33019"/>
        <dbReference type="ChEBI" id="CHEBI:82683"/>
        <dbReference type="ChEBI" id="CHEBI:137976"/>
        <dbReference type="ChEBI" id="CHEBI:456215"/>
        <dbReference type="EC" id="6.2.1.22"/>
    </reaction>
</comment>
<dbReference type="PATRIC" id="fig|1121338.3.peg.869"/>
<dbReference type="SUPFAM" id="SSF55729">
    <property type="entry name" value="Acyl-CoA N-acyltransferases (Nat)"/>
    <property type="match status" value="1"/>
</dbReference>
<dbReference type="EMBL" id="LTBA01000005">
    <property type="protein sequence ID" value="KYH35226.1"/>
    <property type="molecule type" value="Genomic_DNA"/>
</dbReference>
<accession>A0A151B5R2</accession>